<sequence length="386" mass="44149">MATLSSQYQELLKKAVQEELKKRDNAGSHALKLMMGMQELEEEAEETEEEEQEEELVLEEKFTQEELMAYISKVVNIKNHELMEVKLAALQIVKLFYNHYSKRKVRIFDPVIGELEKEYSLKELLHELVQTREHPWAALAMIAQHWARGQTAIMRDISYKEFQALMGQVDQLEESDSTDDEQLDEQELAIKRRANQRFNRGRRNAAKQEQKAQVKLAKQWKETAEHRRQQWKLKVEEAKRLVKQERELSSKQSSLNAEAEHARLLEEEHIIRTMNELASLCKQADDKAAAAAVAALAGAGQLSQCIVKKSKGIDFPVGRKAEPETSYLQFARGCQGRETKRGMLGINMVAGTAEESEYITGHRRNVSPSPGIVCLTLDYTLIHCGT</sequence>
<gene>
    <name evidence="2" type="ORF">CYMTET_25730</name>
</gene>
<accession>A0AAE0FTI4</accession>
<evidence type="ECO:0000313" key="3">
    <source>
        <dbReference type="Proteomes" id="UP001190700"/>
    </source>
</evidence>
<keyword evidence="1" id="KW-0175">Coiled coil</keyword>
<comment type="caution">
    <text evidence="2">The sequence shown here is derived from an EMBL/GenBank/DDBJ whole genome shotgun (WGS) entry which is preliminary data.</text>
</comment>
<evidence type="ECO:0000256" key="1">
    <source>
        <dbReference type="SAM" id="Coils"/>
    </source>
</evidence>
<proteinExistence type="predicted"/>
<dbReference type="AlphaFoldDB" id="A0AAE0FTI4"/>
<protein>
    <submittedName>
        <fullName evidence="2">Uncharacterized protein</fullName>
    </submittedName>
</protein>
<dbReference type="Proteomes" id="UP001190700">
    <property type="component" value="Unassembled WGS sequence"/>
</dbReference>
<reference evidence="2 3" key="1">
    <citation type="journal article" date="2015" name="Genome Biol. Evol.">
        <title>Comparative Genomics of a Bacterivorous Green Alga Reveals Evolutionary Causalities and Consequences of Phago-Mixotrophic Mode of Nutrition.</title>
        <authorList>
            <person name="Burns J.A."/>
            <person name="Paasch A."/>
            <person name="Narechania A."/>
            <person name="Kim E."/>
        </authorList>
    </citation>
    <scope>NUCLEOTIDE SEQUENCE [LARGE SCALE GENOMIC DNA]</scope>
    <source>
        <strain evidence="2 3">PLY_AMNH</strain>
    </source>
</reference>
<name>A0AAE0FTI4_9CHLO</name>
<keyword evidence="3" id="KW-1185">Reference proteome</keyword>
<feature type="coiled-coil region" evidence="1">
    <location>
        <begin position="1"/>
        <end position="61"/>
    </location>
</feature>
<dbReference type="EMBL" id="LGRX02013810">
    <property type="protein sequence ID" value="KAK3265600.1"/>
    <property type="molecule type" value="Genomic_DNA"/>
</dbReference>
<evidence type="ECO:0000313" key="2">
    <source>
        <dbReference type="EMBL" id="KAK3265600.1"/>
    </source>
</evidence>
<organism evidence="2 3">
    <name type="scientific">Cymbomonas tetramitiformis</name>
    <dbReference type="NCBI Taxonomy" id="36881"/>
    <lineage>
        <taxon>Eukaryota</taxon>
        <taxon>Viridiplantae</taxon>
        <taxon>Chlorophyta</taxon>
        <taxon>Pyramimonadophyceae</taxon>
        <taxon>Pyramimonadales</taxon>
        <taxon>Pyramimonadaceae</taxon>
        <taxon>Cymbomonas</taxon>
    </lineage>
</organism>
<feature type="coiled-coil region" evidence="1">
    <location>
        <begin position="191"/>
        <end position="248"/>
    </location>
</feature>